<feature type="domain" description="N-acetyltransferase" evidence="1">
    <location>
        <begin position="8"/>
        <end position="154"/>
    </location>
</feature>
<organism evidence="2 3">
    <name type="scientific">Brachyspira pilosicoli P43/6/78</name>
    <dbReference type="NCBI Taxonomy" id="1042417"/>
    <lineage>
        <taxon>Bacteria</taxon>
        <taxon>Pseudomonadati</taxon>
        <taxon>Spirochaetota</taxon>
        <taxon>Spirochaetia</taxon>
        <taxon>Brachyspirales</taxon>
        <taxon>Brachyspiraceae</taxon>
        <taxon>Brachyspira</taxon>
    </lineage>
</organism>
<dbReference type="InterPro" id="IPR052564">
    <property type="entry name" value="N-acetyltrans/Recomb-assoc"/>
</dbReference>
<sequence length="154" mass="17979">MCFSNNDFEIKKAQLEDLEEISSLAKRIYLKYNSSLDTDEGINNILTFINHDNILIRTYIDGSLILKAIKNNTIIGFIEIRNYNHISLLFIDDKYFRLGIAKKLFEQVKDMMPSDKYSVNSSDYAIEFYKKLGFVAVYDNIKVENGVHFHPMIF</sequence>
<evidence type="ECO:0000313" key="2">
    <source>
        <dbReference type="EMBL" id="AGA67508.1"/>
    </source>
</evidence>
<name>A0A3B6VP81_BRAPL</name>
<dbReference type="PANTHER" id="PTHR43451">
    <property type="entry name" value="ACETYLTRANSFERASE (GNAT) FAMILY PROTEIN"/>
    <property type="match status" value="1"/>
</dbReference>
<reference evidence="2 3" key="1">
    <citation type="journal article" date="2013" name="Genome Announc.">
        <title>Complete Genome Sequence of the Porcine Strain Brachyspira pilosicoli P43/6/78(T.).</title>
        <authorList>
            <person name="Lin C."/>
            <person name="den Bakker H.C."/>
            <person name="Suzuki H."/>
            <person name="Lefebure T."/>
            <person name="Ponnala L."/>
            <person name="Sun Q."/>
            <person name="Stanhope M.J."/>
            <person name="Wiedmann M."/>
            <person name="Duhamel G.E."/>
        </authorList>
    </citation>
    <scope>NUCLEOTIDE SEQUENCE [LARGE SCALE GENOMIC DNA]</scope>
    <source>
        <strain evidence="2 3">P43/6/78</strain>
    </source>
</reference>
<dbReference type="InterPro" id="IPR016181">
    <property type="entry name" value="Acyl_CoA_acyltransferase"/>
</dbReference>
<protein>
    <submittedName>
        <fullName evidence="2">GCN5-like N-acetyltransferase</fullName>
    </submittedName>
</protein>
<dbReference type="InterPro" id="IPR000182">
    <property type="entry name" value="GNAT_dom"/>
</dbReference>
<dbReference type="PROSITE" id="PS51186">
    <property type="entry name" value="GNAT"/>
    <property type="match status" value="1"/>
</dbReference>
<keyword evidence="3" id="KW-1185">Reference proteome</keyword>
<dbReference type="PANTHER" id="PTHR43451:SF1">
    <property type="entry name" value="ACETYLTRANSFERASE"/>
    <property type="match status" value="1"/>
</dbReference>
<gene>
    <name evidence="2" type="ORF">BPP43_11820</name>
</gene>
<accession>A0A3B6VP81</accession>
<dbReference type="KEGG" id="bpip:BPP43_11820"/>
<dbReference type="EMBL" id="CP002873">
    <property type="protein sequence ID" value="AGA67508.1"/>
    <property type="molecule type" value="Genomic_DNA"/>
</dbReference>
<dbReference type="GO" id="GO:0016747">
    <property type="term" value="F:acyltransferase activity, transferring groups other than amino-acyl groups"/>
    <property type="evidence" value="ECO:0007669"/>
    <property type="project" value="InterPro"/>
</dbReference>
<dbReference type="Pfam" id="PF13673">
    <property type="entry name" value="Acetyltransf_10"/>
    <property type="match status" value="1"/>
</dbReference>
<dbReference type="GeneID" id="56439241"/>
<dbReference type="AlphaFoldDB" id="A0A3B6VP81"/>
<dbReference type="Gene3D" id="3.40.630.30">
    <property type="match status" value="1"/>
</dbReference>
<evidence type="ECO:0000313" key="3">
    <source>
        <dbReference type="Proteomes" id="UP000010793"/>
    </source>
</evidence>
<keyword evidence="2" id="KW-0808">Transferase</keyword>
<evidence type="ECO:0000259" key="1">
    <source>
        <dbReference type="PROSITE" id="PS51186"/>
    </source>
</evidence>
<dbReference type="CDD" id="cd04301">
    <property type="entry name" value="NAT_SF"/>
    <property type="match status" value="1"/>
</dbReference>
<dbReference type="Proteomes" id="UP000010793">
    <property type="component" value="Chromosome"/>
</dbReference>
<dbReference type="RefSeq" id="WP_013243621.1">
    <property type="nucleotide sequence ID" value="NC_019908.1"/>
</dbReference>
<proteinExistence type="predicted"/>
<dbReference type="SUPFAM" id="SSF55729">
    <property type="entry name" value="Acyl-CoA N-acyltransferases (Nat)"/>
    <property type="match status" value="1"/>
</dbReference>